<evidence type="ECO:0000256" key="4">
    <source>
        <dbReference type="SAM" id="SignalP"/>
    </source>
</evidence>
<feature type="signal peptide" evidence="4">
    <location>
        <begin position="1"/>
        <end position="18"/>
    </location>
</feature>
<dbReference type="GO" id="GO:0009277">
    <property type="term" value="C:fungal-type cell wall"/>
    <property type="evidence" value="ECO:0007669"/>
    <property type="project" value="TreeGrafter"/>
</dbReference>
<dbReference type="GO" id="GO:0030246">
    <property type="term" value="F:carbohydrate binding"/>
    <property type="evidence" value="ECO:0007669"/>
    <property type="project" value="UniProtKB-KW"/>
</dbReference>
<name>A0A4Y7PXY5_9AGAM</name>
<dbReference type="VEuPathDB" id="FungiDB:BD410DRAFT_404704"/>
<keyword evidence="1 4" id="KW-0732">Signal</keyword>
<protein>
    <submittedName>
        <fullName evidence="6">Concanavalin A-like lectin/glucanase</fullName>
    </submittedName>
</protein>
<reference evidence="6 7" key="1">
    <citation type="submission" date="2018-06" db="EMBL/GenBank/DDBJ databases">
        <title>A transcriptomic atlas of mushroom development highlights an independent origin of complex multicellularity.</title>
        <authorList>
            <consortium name="DOE Joint Genome Institute"/>
            <person name="Krizsan K."/>
            <person name="Almasi E."/>
            <person name="Merenyi Z."/>
            <person name="Sahu N."/>
            <person name="Viragh M."/>
            <person name="Koszo T."/>
            <person name="Mondo S."/>
            <person name="Kiss B."/>
            <person name="Balint B."/>
            <person name="Kues U."/>
            <person name="Barry K."/>
            <person name="Hegedus J.C."/>
            <person name="Henrissat B."/>
            <person name="Johnson J."/>
            <person name="Lipzen A."/>
            <person name="Ohm R."/>
            <person name="Nagy I."/>
            <person name="Pangilinan J."/>
            <person name="Yan J."/>
            <person name="Xiong Y."/>
            <person name="Grigoriev I.V."/>
            <person name="Hibbett D.S."/>
            <person name="Nagy L.G."/>
        </authorList>
    </citation>
    <scope>NUCLEOTIDE SEQUENCE [LARGE SCALE GENOMIC DNA]</scope>
    <source>
        <strain evidence="6 7">SZMC22713</strain>
    </source>
</reference>
<feature type="domain" description="GH16" evidence="5">
    <location>
        <begin position="38"/>
        <end position="275"/>
    </location>
</feature>
<keyword evidence="2" id="KW-0378">Hydrolase</keyword>
<dbReference type="PANTHER" id="PTHR10963:SF22">
    <property type="entry name" value="GLYCOSIDASE CRH2-RELATED"/>
    <property type="match status" value="1"/>
</dbReference>
<sequence length="285" mass="30523">MLPLYFICVTIYLTCVAAGITGTGGPAKSKSFTPKSKSTRHGQCNPFSTNFTAGSVSQHPLNSYTTLQSTGSPFIAISPRNSYDTASGGGLTLYLRKPKGEVETHDGVNNIVSDGATINSTFVLQYGKVTFDVKAPTIAGVVTAAILIADQHDEIDVELVGGDPHRWQSNIYAPKSSDKQPLWGVFGGVHAVGGTIGEFHKYSIEWNESEITWSVDGRVVRSLSASKTMINGTIHFPTHPSRIQLGIWDASSPIGTSEWAKGPIDWKNAPETISAVVRSVVVECP</sequence>
<keyword evidence="3" id="KW-0326">Glycosidase</keyword>
<dbReference type="Proteomes" id="UP000294933">
    <property type="component" value="Unassembled WGS sequence"/>
</dbReference>
<dbReference type="GO" id="GO:0016757">
    <property type="term" value="F:glycosyltransferase activity"/>
    <property type="evidence" value="ECO:0007669"/>
    <property type="project" value="TreeGrafter"/>
</dbReference>
<evidence type="ECO:0000256" key="1">
    <source>
        <dbReference type="ARBA" id="ARBA00022729"/>
    </source>
</evidence>
<feature type="chain" id="PRO_5021405548" evidence="4">
    <location>
        <begin position="19"/>
        <end position="285"/>
    </location>
</feature>
<dbReference type="Gene3D" id="2.60.120.200">
    <property type="match status" value="1"/>
</dbReference>
<dbReference type="GO" id="GO:0004553">
    <property type="term" value="F:hydrolase activity, hydrolyzing O-glycosyl compounds"/>
    <property type="evidence" value="ECO:0007669"/>
    <property type="project" value="InterPro"/>
</dbReference>
<dbReference type="InterPro" id="IPR000757">
    <property type="entry name" value="Beta-glucanase-like"/>
</dbReference>
<dbReference type="InterPro" id="IPR013320">
    <property type="entry name" value="ConA-like_dom_sf"/>
</dbReference>
<organism evidence="6 7">
    <name type="scientific">Rickenella mellea</name>
    <dbReference type="NCBI Taxonomy" id="50990"/>
    <lineage>
        <taxon>Eukaryota</taxon>
        <taxon>Fungi</taxon>
        <taxon>Dikarya</taxon>
        <taxon>Basidiomycota</taxon>
        <taxon>Agaricomycotina</taxon>
        <taxon>Agaricomycetes</taxon>
        <taxon>Hymenochaetales</taxon>
        <taxon>Rickenellaceae</taxon>
        <taxon>Rickenella</taxon>
    </lineage>
</organism>
<dbReference type="InterPro" id="IPR050546">
    <property type="entry name" value="Glycosyl_Hydrlase_16"/>
</dbReference>
<dbReference type="GO" id="GO:0005975">
    <property type="term" value="P:carbohydrate metabolic process"/>
    <property type="evidence" value="ECO:0007669"/>
    <property type="project" value="InterPro"/>
</dbReference>
<keyword evidence="7" id="KW-1185">Reference proteome</keyword>
<keyword evidence="6" id="KW-0430">Lectin</keyword>
<accession>A0A4Y7PXY5</accession>
<evidence type="ECO:0000256" key="3">
    <source>
        <dbReference type="ARBA" id="ARBA00023295"/>
    </source>
</evidence>
<dbReference type="SUPFAM" id="SSF49899">
    <property type="entry name" value="Concanavalin A-like lectins/glucanases"/>
    <property type="match status" value="1"/>
</dbReference>
<dbReference type="EMBL" id="ML170194">
    <property type="protein sequence ID" value="TDL19762.1"/>
    <property type="molecule type" value="Genomic_DNA"/>
</dbReference>
<gene>
    <name evidence="6" type="ORF">BD410DRAFT_404704</name>
</gene>
<evidence type="ECO:0000313" key="6">
    <source>
        <dbReference type="EMBL" id="TDL19762.1"/>
    </source>
</evidence>
<evidence type="ECO:0000313" key="7">
    <source>
        <dbReference type="Proteomes" id="UP000294933"/>
    </source>
</evidence>
<dbReference type="STRING" id="50990.A0A4Y7PXY5"/>
<dbReference type="PANTHER" id="PTHR10963">
    <property type="entry name" value="GLYCOSYL HYDROLASE-RELATED"/>
    <property type="match status" value="1"/>
</dbReference>
<dbReference type="AlphaFoldDB" id="A0A4Y7PXY5"/>
<evidence type="ECO:0000256" key="2">
    <source>
        <dbReference type="ARBA" id="ARBA00022801"/>
    </source>
</evidence>
<dbReference type="PROSITE" id="PS51762">
    <property type="entry name" value="GH16_2"/>
    <property type="match status" value="1"/>
</dbReference>
<evidence type="ECO:0000259" key="5">
    <source>
        <dbReference type="PROSITE" id="PS51762"/>
    </source>
</evidence>
<proteinExistence type="predicted"/>
<dbReference type="GO" id="GO:0031505">
    <property type="term" value="P:fungal-type cell wall organization"/>
    <property type="evidence" value="ECO:0007669"/>
    <property type="project" value="TreeGrafter"/>
</dbReference>
<dbReference type="Pfam" id="PF00722">
    <property type="entry name" value="Glyco_hydro_16"/>
    <property type="match status" value="1"/>
</dbReference>
<dbReference type="OrthoDB" id="4781at2759"/>